<evidence type="ECO:0000256" key="1">
    <source>
        <dbReference type="ARBA" id="ARBA00005196"/>
    </source>
</evidence>
<evidence type="ECO:0000313" key="10">
    <source>
        <dbReference type="EMBL" id="PFG74948.1"/>
    </source>
</evidence>
<feature type="binding site" evidence="8">
    <location>
        <begin position="225"/>
        <end position="226"/>
    </location>
    <ligand>
        <name>substrate</name>
    </ligand>
</feature>
<comment type="subcellular location">
    <subcellularLocation>
        <location evidence="8">Cytoplasm</location>
    </subcellularLocation>
</comment>
<feature type="active site" description="Proton donor" evidence="8">
    <location>
        <position position="71"/>
    </location>
</feature>
<feature type="binding site" evidence="8">
    <location>
        <begin position="215"/>
        <end position="216"/>
    </location>
    <ligand>
        <name>substrate</name>
    </ligand>
</feature>
<sequence>MRVTKMHGLGNDYIYLAPAREDEHDWPELSRRVSDRHFGVGSDGLILALPSKVADVRMRIFNADGSEAEMCGNGIRCLVKFAIEEGLVPPDRNEVTVETLAGIKTVAVFRDNGVVTAARVDMGPPSFDPADLPAAVEETGPVIDLPLTIDGVDLRLTLVSMGNPHAIHYVQTDPAEFPLERIGPLVEHHPLFPRRVNFQVVQVLGPGEVRHRVWERGSGITLASGTSASAVAAASRLRGLTGDRIVDHMPGGDLILEWDGTGSVFMTGPAVRVFDAEWYT</sequence>
<gene>
    <name evidence="8" type="primary">dapF</name>
    <name evidence="10" type="ORF">A9A59_2201</name>
</gene>
<evidence type="ECO:0000256" key="3">
    <source>
        <dbReference type="ARBA" id="ARBA00013080"/>
    </source>
</evidence>
<dbReference type="PROSITE" id="PS01326">
    <property type="entry name" value="DAP_EPIMERASE"/>
    <property type="match status" value="1"/>
</dbReference>
<dbReference type="GO" id="GO:0009089">
    <property type="term" value="P:lysine biosynthetic process via diaminopimelate"/>
    <property type="evidence" value="ECO:0007669"/>
    <property type="project" value="UniProtKB-UniRule"/>
</dbReference>
<evidence type="ECO:0000256" key="8">
    <source>
        <dbReference type="HAMAP-Rule" id="MF_00197"/>
    </source>
</evidence>
<dbReference type="NCBIfam" id="TIGR00652">
    <property type="entry name" value="DapF"/>
    <property type="match status" value="1"/>
</dbReference>
<comment type="pathway">
    <text evidence="1 8">Amino-acid biosynthesis; L-lysine biosynthesis via DAP pathway; DL-2,6-diaminopimelate from LL-2,6-diaminopimelate: step 1/1.</text>
</comment>
<feature type="binding site" evidence="8">
    <location>
        <position position="163"/>
    </location>
    <ligand>
        <name>substrate</name>
    </ligand>
</feature>
<evidence type="ECO:0000313" key="11">
    <source>
        <dbReference type="Proteomes" id="UP000223071"/>
    </source>
</evidence>
<reference evidence="10 11" key="1">
    <citation type="submission" date="2017-09" db="EMBL/GenBank/DDBJ databases">
        <title>Sequencing the genomes of two abundant thermophiles in Great Basin hot springs: Thermocrinis jamiesonii and novel Chloroflexi Thermoflexus hugenholtzii.</title>
        <authorList>
            <person name="Hedlund B."/>
        </authorList>
    </citation>
    <scope>NUCLEOTIDE SEQUENCE [LARGE SCALE GENOMIC DNA]</scope>
    <source>
        <strain evidence="10 11">G233</strain>
    </source>
</reference>
<proteinExistence type="inferred from homology"/>
<comment type="caution">
    <text evidence="10">The sequence shown here is derived from an EMBL/GenBank/DDBJ whole genome shotgun (WGS) entry which is preliminary data.</text>
</comment>
<keyword evidence="11" id="KW-1185">Reference proteome</keyword>
<evidence type="ECO:0000256" key="5">
    <source>
        <dbReference type="ARBA" id="ARBA00023154"/>
    </source>
</evidence>
<dbReference type="InterPro" id="IPR001653">
    <property type="entry name" value="DAP_epimerase_DapF"/>
</dbReference>
<evidence type="ECO:0000256" key="6">
    <source>
        <dbReference type="ARBA" id="ARBA00023235"/>
    </source>
</evidence>
<dbReference type="SUPFAM" id="SSF54506">
    <property type="entry name" value="Diaminopimelate epimerase-like"/>
    <property type="match status" value="1"/>
</dbReference>
<dbReference type="InterPro" id="IPR018510">
    <property type="entry name" value="DAP_epimerase_AS"/>
</dbReference>
<dbReference type="GO" id="GO:0005829">
    <property type="term" value="C:cytosol"/>
    <property type="evidence" value="ECO:0007669"/>
    <property type="project" value="TreeGrafter"/>
</dbReference>
<accession>A0A2A9HGL6</accession>
<keyword evidence="6 8" id="KW-0413">Isomerase</keyword>
<feature type="binding site" evidence="8">
    <location>
        <position position="62"/>
    </location>
    <ligand>
        <name>substrate</name>
    </ligand>
</feature>
<dbReference type="RefSeq" id="WP_098504300.1">
    <property type="nucleotide sequence ID" value="NZ_PDJQ01000001.1"/>
</dbReference>
<comment type="subunit">
    <text evidence="8">Homodimer.</text>
</comment>
<organism evidence="10 11">
    <name type="scientific">Tepidiforma thermophila (strain KCTC 52669 / CGMCC 1.13589 / G233)</name>
    <dbReference type="NCBI Taxonomy" id="2761530"/>
    <lineage>
        <taxon>Bacteria</taxon>
        <taxon>Bacillati</taxon>
        <taxon>Chloroflexota</taxon>
        <taxon>Tepidiformia</taxon>
        <taxon>Tepidiformales</taxon>
        <taxon>Tepidiformaceae</taxon>
        <taxon>Tepidiforma</taxon>
    </lineage>
</organism>
<dbReference type="UniPathway" id="UPA00034">
    <property type="reaction ID" value="UER00025"/>
</dbReference>
<evidence type="ECO:0000256" key="2">
    <source>
        <dbReference type="ARBA" id="ARBA00010219"/>
    </source>
</evidence>
<name>A0A2A9HGL6_TEPT2</name>
<comment type="catalytic activity">
    <reaction evidence="7 8">
        <text>(2S,6S)-2,6-diaminopimelate = meso-2,6-diaminopimelate</text>
        <dbReference type="Rhea" id="RHEA:15393"/>
        <dbReference type="ChEBI" id="CHEBI:57609"/>
        <dbReference type="ChEBI" id="CHEBI:57791"/>
        <dbReference type="EC" id="5.1.1.7"/>
    </reaction>
</comment>
<feature type="binding site" evidence="8">
    <location>
        <position position="11"/>
    </location>
    <ligand>
        <name>substrate</name>
    </ligand>
</feature>
<dbReference type="Pfam" id="PF01678">
    <property type="entry name" value="DAP_epimerase"/>
    <property type="match status" value="2"/>
</dbReference>
<keyword evidence="4 8" id="KW-0028">Amino-acid biosynthesis</keyword>
<dbReference type="Gene3D" id="3.10.310.10">
    <property type="entry name" value="Diaminopimelate Epimerase, Chain A, domain 1"/>
    <property type="match status" value="2"/>
</dbReference>
<protein>
    <recommendedName>
        <fullName evidence="3 8">Diaminopimelate epimerase</fullName>
        <shortName evidence="8">DAP epimerase</shortName>
        <ecNumber evidence="3 8">5.1.1.7</ecNumber>
    </recommendedName>
    <alternativeName>
        <fullName evidence="8">PLP-independent amino acid racemase</fullName>
    </alternativeName>
</protein>
<dbReference type="HAMAP" id="MF_00197">
    <property type="entry name" value="DAP_epimerase"/>
    <property type="match status" value="1"/>
</dbReference>
<dbReference type="AlphaFoldDB" id="A0A2A9HGL6"/>
<feature type="binding site" evidence="8">
    <location>
        <position position="197"/>
    </location>
    <ligand>
        <name>substrate</name>
    </ligand>
</feature>
<feature type="active site" evidence="9">
    <location>
        <position position="71"/>
    </location>
</feature>
<comment type="caution">
    <text evidence="8">Lacks conserved residue(s) required for the propagation of feature annotation.</text>
</comment>
<comment type="similarity">
    <text evidence="2 8">Belongs to the diaminopimelate epimerase family.</text>
</comment>
<dbReference type="EC" id="5.1.1.7" evidence="3 8"/>
<dbReference type="PANTHER" id="PTHR31689">
    <property type="entry name" value="DIAMINOPIMELATE EPIMERASE, CHLOROPLASTIC"/>
    <property type="match status" value="1"/>
</dbReference>
<feature type="site" description="Could be important to modulate the pK values of the two catalytic cysteine residues" evidence="8">
    <location>
        <position position="165"/>
    </location>
</feature>
<keyword evidence="8" id="KW-0963">Cytoplasm</keyword>
<feature type="binding site" evidence="8">
    <location>
        <begin position="72"/>
        <end position="73"/>
    </location>
    <ligand>
        <name>substrate</name>
    </ligand>
</feature>
<evidence type="ECO:0000256" key="7">
    <source>
        <dbReference type="ARBA" id="ARBA00051712"/>
    </source>
</evidence>
<evidence type="ECO:0000256" key="9">
    <source>
        <dbReference type="PROSITE-ProRule" id="PRU10125"/>
    </source>
</evidence>
<dbReference type="EMBL" id="PDJQ01000001">
    <property type="protein sequence ID" value="PFG74948.1"/>
    <property type="molecule type" value="Genomic_DNA"/>
</dbReference>
<dbReference type="PANTHER" id="PTHR31689:SF0">
    <property type="entry name" value="DIAMINOPIMELATE EPIMERASE"/>
    <property type="match status" value="1"/>
</dbReference>
<feature type="site" description="Could be important to modulate the pK values of the two catalytic cysteine residues" evidence="8">
    <location>
        <position position="215"/>
    </location>
</feature>
<comment type="function">
    <text evidence="8">Catalyzes the stereoinversion of LL-2,6-diaminopimelate (L,L-DAP) to meso-diaminopimelate (meso-DAP), a precursor of L-lysine and an essential component of the bacterial peptidoglycan.</text>
</comment>
<dbReference type="Proteomes" id="UP000223071">
    <property type="component" value="Unassembled WGS sequence"/>
</dbReference>
<evidence type="ECO:0000256" key="4">
    <source>
        <dbReference type="ARBA" id="ARBA00022605"/>
    </source>
</evidence>
<dbReference type="GO" id="GO:0008837">
    <property type="term" value="F:diaminopimelate epimerase activity"/>
    <property type="evidence" value="ECO:0007669"/>
    <property type="project" value="UniProtKB-UniRule"/>
</dbReference>
<keyword evidence="5 8" id="KW-0457">Lysine biosynthesis</keyword>